<dbReference type="InterPro" id="IPR013785">
    <property type="entry name" value="Aldolase_TIM"/>
</dbReference>
<dbReference type="PROSITE" id="PS51349">
    <property type="entry name" value="FMN_HYDROXY_ACID_DH_2"/>
    <property type="match status" value="1"/>
</dbReference>
<evidence type="ECO:0000256" key="6">
    <source>
        <dbReference type="SAM" id="MobiDB-lite"/>
    </source>
</evidence>
<dbReference type="InterPro" id="IPR000262">
    <property type="entry name" value="FMN-dep_DH"/>
</dbReference>
<gene>
    <name evidence="8" type="ORF">GCM10009759_49470</name>
</gene>
<evidence type="ECO:0000259" key="7">
    <source>
        <dbReference type="PROSITE" id="PS51349"/>
    </source>
</evidence>
<evidence type="ECO:0000256" key="2">
    <source>
        <dbReference type="ARBA" id="ARBA00022630"/>
    </source>
</evidence>
<feature type="domain" description="FMN hydroxy acid dehydrogenase" evidence="7">
    <location>
        <begin position="44"/>
        <end position="407"/>
    </location>
</feature>
<dbReference type="EMBL" id="BAAANS010000036">
    <property type="protein sequence ID" value="GAA2109108.1"/>
    <property type="molecule type" value="Genomic_DNA"/>
</dbReference>
<dbReference type="PIRSF" id="PIRSF000138">
    <property type="entry name" value="Al-hdrx_acd_dh"/>
    <property type="match status" value="1"/>
</dbReference>
<comment type="similarity">
    <text evidence="5">Belongs to the FMN-dependent alpha-hydroxy acid dehydrogenase family.</text>
</comment>
<name>A0ABP5IYY0_9ACTN</name>
<dbReference type="InterPro" id="IPR008259">
    <property type="entry name" value="FMN_hydac_DH_AS"/>
</dbReference>
<evidence type="ECO:0000256" key="1">
    <source>
        <dbReference type="ARBA" id="ARBA00001917"/>
    </source>
</evidence>
<dbReference type="PANTHER" id="PTHR10578:SF107">
    <property type="entry name" value="2-HYDROXYACID OXIDASE 1"/>
    <property type="match status" value="1"/>
</dbReference>
<keyword evidence="2" id="KW-0285">Flavoprotein</keyword>
<organism evidence="8 9">
    <name type="scientific">Kitasatospora saccharophila</name>
    <dbReference type="NCBI Taxonomy" id="407973"/>
    <lineage>
        <taxon>Bacteria</taxon>
        <taxon>Bacillati</taxon>
        <taxon>Actinomycetota</taxon>
        <taxon>Actinomycetes</taxon>
        <taxon>Kitasatosporales</taxon>
        <taxon>Streptomycetaceae</taxon>
        <taxon>Kitasatospora</taxon>
    </lineage>
</organism>
<protein>
    <submittedName>
        <fullName evidence="8">Alpha-hydroxy acid oxidase</fullName>
    </submittedName>
</protein>
<keyword evidence="3" id="KW-0288">FMN</keyword>
<comment type="cofactor">
    <cofactor evidence="1">
        <name>FMN</name>
        <dbReference type="ChEBI" id="CHEBI:58210"/>
    </cofactor>
</comment>
<evidence type="ECO:0000313" key="9">
    <source>
        <dbReference type="Proteomes" id="UP001500897"/>
    </source>
</evidence>
<dbReference type="CDD" id="cd02809">
    <property type="entry name" value="alpha_hydroxyacid_oxid_FMN"/>
    <property type="match status" value="1"/>
</dbReference>
<dbReference type="PROSITE" id="PS00557">
    <property type="entry name" value="FMN_HYDROXY_ACID_DH_1"/>
    <property type="match status" value="1"/>
</dbReference>
<dbReference type="Proteomes" id="UP001500897">
    <property type="component" value="Unassembled WGS sequence"/>
</dbReference>
<proteinExistence type="inferred from homology"/>
<dbReference type="PANTHER" id="PTHR10578">
    <property type="entry name" value="S -2-HYDROXY-ACID OXIDASE-RELATED"/>
    <property type="match status" value="1"/>
</dbReference>
<keyword evidence="4" id="KW-0560">Oxidoreductase</keyword>
<feature type="region of interest" description="Disordered" evidence="6">
    <location>
        <begin position="1"/>
        <end position="46"/>
    </location>
</feature>
<dbReference type="SUPFAM" id="SSF51395">
    <property type="entry name" value="FMN-linked oxidoreductases"/>
    <property type="match status" value="1"/>
</dbReference>
<keyword evidence="9" id="KW-1185">Reference proteome</keyword>
<reference evidence="9" key="1">
    <citation type="journal article" date="2019" name="Int. J. Syst. Evol. Microbiol.">
        <title>The Global Catalogue of Microorganisms (GCM) 10K type strain sequencing project: providing services to taxonomists for standard genome sequencing and annotation.</title>
        <authorList>
            <consortium name="The Broad Institute Genomics Platform"/>
            <consortium name="The Broad Institute Genome Sequencing Center for Infectious Disease"/>
            <person name="Wu L."/>
            <person name="Ma J."/>
        </authorList>
    </citation>
    <scope>NUCLEOTIDE SEQUENCE [LARGE SCALE GENOMIC DNA]</scope>
    <source>
        <strain evidence="9">JCM 14559</strain>
    </source>
</reference>
<dbReference type="Gene3D" id="3.20.20.70">
    <property type="entry name" value="Aldolase class I"/>
    <property type="match status" value="1"/>
</dbReference>
<dbReference type="Pfam" id="PF01070">
    <property type="entry name" value="FMN_dh"/>
    <property type="match status" value="1"/>
</dbReference>
<dbReference type="InterPro" id="IPR012133">
    <property type="entry name" value="Alpha-hydoxy_acid_DH_FMN"/>
</dbReference>
<dbReference type="InterPro" id="IPR037396">
    <property type="entry name" value="FMN_HAD"/>
</dbReference>
<evidence type="ECO:0000256" key="3">
    <source>
        <dbReference type="ARBA" id="ARBA00022643"/>
    </source>
</evidence>
<evidence type="ECO:0000313" key="8">
    <source>
        <dbReference type="EMBL" id="GAA2109108.1"/>
    </source>
</evidence>
<dbReference type="RefSeq" id="WP_344554783.1">
    <property type="nucleotide sequence ID" value="NZ_BAAANS010000036.1"/>
</dbReference>
<evidence type="ECO:0000256" key="5">
    <source>
        <dbReference type="ARBA" id="ARBA00024042"/>
    </source>
</evidence>
<feature type="compositionally biased region" description="Basic residues" evidence="6">
    <location>
        <begin position="1"/>
        <end position="13"/>
    </location>
</feature>
<comment type="caution">
    <text evidence="8">The sequence shown here is derived from an EMBL/GenBank/DDBJ whole genome shotgun (WGS) entry which is preliminary data.</text>
</comment>
<evidence type="ECO:0000256" key="4">
    <source>
        <dbReference type="ARBA" id="ARBA00023002"/>
    </source>
</evidence>
<sequence>MTTPRHPTHHHDHHQPTSPASEFVTAEADEETPGRSPGPDRRGAAMTAPLRLTDYRARGYRRLPSSVRDFVEGGAGEERTLGANLRAFGRVVLRPRVLVDVSAPDTATELLGAPLATPVGVAPTAYHRLLHPEGELATARGAGRAGALYVVSLFASRTLEEVAAAATGPCWLQLYWLRRREVLADLAGRAAAAGYRALVLTVDAPYLGRRHRDARNGFAIPPDVRAVNLDPALMAAAHRPAPGRSALAVHTAEAVDPSVTWSDLAWLRARSPLPLVLKGVLTGEDARRAVEHGADAVVVSNHGGRQLDRAPAALDALPEVVDAVGGACPVLFDGGVRSGADAFAALALGARAVLLGRPVLWGLAADGADGVAGVLGVATEELAHTMALTGRPSLSVLDRSAVSLAAPR</sequence>
<accession>A0ABP5IYY0</accession>